<keyword evidence="2" id="KW-1185">Reference proteome</keyword>
<gene>
    <name evidence="1" type="ORF">ACFPPD_04840</name>
</gene>
<sequence length="72" mass="7877">MALIDGAIAEIFSGDLLIFKPGDEYRLIIGAPGEPVKPNGDYFVMSSAVTRIFTGYFARHTERLLGLTEKGE</sequence>
<dbReference type="RefSeq" id="WP_209751746.1">
    <property type="nucleotide sequence ID" value="NZ_JBHSMH010000006.1"/>
</dbReference>
<dbReference type="EMBL" id="JBHSMH010000006">
    <property type="protein sequence ID" value="MFC5468036.1"/>
    <property type="molecule type" value="Genomic_DNA"/>
</dbReference>
<evidence type="ECO:0000313" key="2">
    <source>
        <dbReference type="Proteomes" id="UP001596105"/>
    </source>
</evidence>
<organism evidence="1 2">
    <name type="scientific">Cohnella suwonensis</name>
    <dbReference type="NCBI Taxonomy" id="696072"/>
    <lineage>
        <taxon>Bacteria</taxon>
        <taxon>Bacillati</taxon>
        <taxon>Bacillota</taxon>
        <taxon>Bacilli</taxon>
        <taxon>Bacillales</taxon>
        <taxon>Paenibacillaceae</taxon>
        <taxon>Cohnella</taxon>
    </lineage>
</organism>
<proteinExistence type="predicted"/>
<dbReference type="Proteomes" id="UP001596105">
    <property type="component" value="Unassembled WGS sequence"/>
</dbReference>
<reference evidence="2" key="1">
    <citation type="journal article" date="2019" name="Int. J. Syst. Evol. Microbiol.">
        <title>The Global Catalogue of Microorganisms (GCM) 10K type strain sequencing project: providing services to taxonomists for standard genome sequencing and annotation.</title>
        <authorList>
            <consortium name="The Broad Institute Genomics Platform"/>
            <consortium name="The Broad Institute Genome Sequencing Center for Infectious Disease"/>
            <person name="Wu L."/>
            <person name="Ma J."/>
        </authorList>
    </citation>
    <scope>NUCLEOTIDE SEQUENCE [LARGE SCALE GENOMIC DNA]</scope>
    <source>
        <strain evidence="2">CCUG 57113</strain>
    </source>
</reference>
<comment type="caution">
    <text evidence="1">The sequence shown here is derived from an EMBL/GenBank/DDBJ whole genome shotgun (WGS) entry which is preliminary data.</text>
</comment>
<name>A0ABW0LTK0_9BACL</name>
<protein>
    <submittedName>
        <fullName evidence="1">Uncharacterized protein</fullName>
    </submittedName>
</protein>
<evidence type="ECO:0000313" key="1">
    <source>
        <dbReference type="EMBL" id="MFC5468036.1"/>
    </source>
</evidence>
<accession>A0ABW0LTK0</accession>